<keyword evidence="2" id="KW-1185">Reference proteome</keyword>
<reference evidence="1 2" key="1">
    <citation type="submission" date="2024-01" db="EMBL/GenBank/DDBJ databases">
        <title>The genomes of 5 underutilized Papilionoideae crops provide insights into root nodulation and disease resistanc.</title>
        <authorList>
            <person name="Jiang F."/>
        </authorList>
    </citation>
    <scope>NUCLEOTIDE SEQUENCE [LARGE SCALE GENOMIC DNA]</scope>
    <source>
        <strain evidence="1">DUOXIRENSHENG_FW03</strain>
        <tissue evidence="1">Leaves</tissue>
    </source>
</reference>
<evidence type="ECO:0000313" key="2">
    <source>
        <dbReference type="Proteomes" id="UP001386955"/>
    </source>
</evidence>
<evidence type="ECO:0000313" key="1">
    <source>
        <dbReference type="EMBL" id="KAK7379921.1"/>
    </source>
</evidence>
<sequence length="66" mass="7311">MDYSVINKDVDFLSGENRGHKLVTGDIAEENRGKLAWEGSMKSINGSLRICIVNFISLCHQVTKTA</sequence>
<name>A0AAN9NVG6_PSOTE</name>
<dbReference type="AlphaFoldDB" id="A0AAN9NVG6"/>
<proteinExistence type="predicted"/>
<organism evidence="1 2">
    <name type="scientific">Psophocarpus tetragonolobus</name>
    <name type="common">Winged bean</name>
    <name type="synonym">Dolichos tetragonolobus</name>
    <dbReference type="NCBI Taxonomy" id="3891"/>
    <lineage>
        <taxon>Eukaryota</taxon>
        <taxon>Viridiplantae</taxon>
        <taxon>Streptophyta</taxon>
        <taxon>Embryophyta</taxon>
        <taxon>Tracheophyta</taxon>
        <taxon>Spermatophyta</taxon>
        <taxon>Magnoliopsida</taxon>
        <taxon>eudicotyledons</taxon>
        <taxon>Gunneridae</taxon>
        <taxon>Pentapetalae</taxon>
        <taxon>rosids</taxon>
        <taxon>fabids</taxon>
        <taxon>Fabales</taxon>
        <taxon>Fabaceae</taxon>
        <taxon>Papilionoideae</taxon>
        <taxon>50 kb inversion clade</taxon>
        <taxon>NPAAA clade</taxon>
        <taxon>indigoferoid/millettioid clade</taxon>
        <taxon>Phaseoleae</taxon>
        <taxon>Psophocarpus</taxon>
    </lineage>
</organism>
<dbReference type="Proteomes" id="UP001386955">
    <property type="component" value="Unassembled WGS sequence"/>
</dbReference>
<comment type="caution">
    <text evidence="1">The sequence shown here is derived from an EMBL/GenBank/DDBJ whole genome shotgun (WGS) entry which is preliminary data.</text>
</comment>
<accession>A0AAN9NVG6</accession>
<dbReference type="EMBL" id="JAYMYS010000010">
    <property type="protein sequence ID" value="KAK7379921.1"/>
    <property type="molecule type" value="Genomic_DNA"/>
</dbReference>
<gene>
    <name evidence="1" type="ORF">VNO78_34197</name>
</gene>
<protein>
    <submittedName>
        <fullName evidence="1">Uncharacterized protein</fullName>
    </submittedName>
</protein>